<keyword evidence="2" id="KW-0805">Transcription regulation</keyword>
<dbReference type="CDD" id="cd00167">
    <property type="entry name" value="SANT"/>
    <property type="match status" value="1"/>
</dbReference>
<evidence type="ECO:0000256" key="4">
    <source>
        <dbReference type="ARBA" id="ARBA00023242"/>
    </source>
</evidence>
<reference evidence="7 8" key="1">
    <citation type="submission" date="2019-01" db="EMBL/GenBank/DDBJ databases">
        <title>Sequencing of cultivated peanut Arachis hypogaea provides insights into genome evolution and oil improvement.</title>
        <authorList>
            <person name="Chen X."/>
        </authorList>
    </citation>
    <scope>NUCLEOTIDE SEQUENCE [LARGE SCALE GENOMIC DNA]</scope>
    <source>
        <strain evidence="8">cv. Fuhuasheng</strain>
        <tissue evidence="7">Leaves</tissue>
    </source>
</reference>
<accession>A0A445ED91</accession>
<evidence type="ECO:0000256" key="3">
    <source>
        <dbReference type="ARBA" id="ARBA00023163"/>
    </source>
</evidence>
<protein>
    <submittedName>
        <fullName evidence="7">Uncharacterized protein</fullName>
    </submittedName>
</protein>
<feature type="domain" description="Myb-like" evidence="5">
    <location>
        <begin position="62"/>
        <end position="116"/>
    </location>
</feature>
<gene>
    <name evidence="7" type="ORF">Ahy_A02g007811</name>
</gene>
<dbReference type="Proteomes" id="UP000289738">
    <property type="component" value="Chromosome A02"/>
</dbReference>
<dbReference type="PANTHER" id="PTHR43952">
    <property type="entry name" value="MYB FAMILY TRANSCRIPTION FACTOR-RELATED"/>
    <property type="match status" value="1"/>
</dbReference>
<dbReference type="AlphaFoldDB" id="A0A445ED91"/>
<keyword evidence="4" id="KW-0539">Nucleus</keyword>
<dbReference type="EMBL" id="SDMP01000002">
    <property type="protein sequence ID" value="RYR73460.1"/>
    <property type="molecule type" value="Genomic_DNA"/>
</dbReference>
<name>A0A445ED91_ARAHY</name>
<dbReference type="SUPFAM" id="SSF46689">
    <property type="entry name" value="Homeodomain-like"/>
    <property type="match status" value="1"/>
</dbReference>
<organism evidence="7 8">
    <name type="scientific">Arachis hypogaea</name>
    <name type="common">Peanut</name>
    <dbReference type="NCBI Taxonomy" id="3818"/>
    <lineage>
        <taxon>Eukaryota</taxon>
        <taxon>Viridiplantae</taxon>
        <taxon>Streptophyta</taxon>
        <taxon>Embryophyta</taxon>
        <taxon>Tracheophyta</taxon>
        <taxon>Spermatophyta</taxon>
        <taxon>Magnoliopsida</taxon>
        <taxon>eudicotyledons</taxon>
        <taxon>Gunneridae</taxon>
        <taxon>Pentapetalae</taxon>
        <taxon>rosids</taxon>
        <taxon>fabids</taxon>
        <taxon>Fabales</taxon>
        <taxon>Fabaceae</taxon>
        <taxon>Papilionoideae</taxon>
        <taxon>50 kb inversion clade</taxon>
        <taxon>dalbergioids sensu lato</taxon>
        <taxon>Dalbergieae</taxon>
        <taxon>Pterocarpus clade</taxon>
        <taxon>Arachis</taxon>
    </lineage>
</organism>
<comment type="caution">
    <text evidence="7">The sequence shown here is derived from an EMBL/GenBank/DDBJ whole genome shotgun (WGS) entry which is preliminary data.</text>
</comment>
<evidence type="ECO:0000256" key="2">
    <source>
        <dbReference type="ARBA" id="ARBA00023015"/>
    </source>
</evidence>
<dbReference type="STRING" id="3818.A0A445ED91"/>
<dbReference type="GO" id="GO:0005634">
    <property type="term" value="C:nucleus"/>
    <property type="evidence" value="ECO:0007669"/>
    <property type="project" value="UniProtKB-SubCell"/>
</dbReference>
<dbReference type="SMART" id="SM00717">
    <property type="entry name" value="SANT"/>
    <property type="match status" value="1"/>
</dbReference>
<evidence type="ECO:0000259" key="6">
    <source>
        <dbReference type="PROSITE" id="PS51293"/>
    </source>
</evidence>
<proteinExistence type="predicted"/>
<evidence type="ECO:0000256" key="1">
    <source>
        <dbReference type="ARBA" id="ARBA00004123"/>
    </source>
</evidence>
<dbReference type="Pfam" id="PF00249">
    <property type="entry name" value="Myb_DNA-binding"/>
    <property type="match status" value="1"/>
</dbReference>
<dbReference type="PROSITE" id="PS50090">
    <property type="entry name" value="MYB_LIKE"/>
    <property type="match status" value="1"/>
</dbReference>
<dbReference type="PROSITE" id="PS51293">
    <property type="entry name" value="SANT"/>
    <property type="match status" value="1"/>
</dbReference>
<evidence type="ECO:0000259" key="5">
    <source>
        <dbReference type="PROSITE" id="PS50090"/>
    </source>
</evidence>
<keyword evidence="8" id="KW-1185">Reference proteome</keyword>
<dbReference type="PANTHER" id="PTHR43952:SF68">
    <property type="entry name" value="PROTEIN RADIALIS-LIKE 1"/>
    <property type="match status" value="1"/>
</dbReference>
<dbReference type="FunFam" id="1.10.10.60:FF:000154">
    <property type="entry name" value="Transcription factor SRM1"/>
    <property type="match status" value="1"/>
</dbReference>
<dbReference type="InterPro" id="IPR044636">
    <property type="entry name" value="RADIALIS-like"/>
</dbReference>
<comment type="subcellular location">
    <subcellularLocation>
        <location evidence="1">Nucleus</location>
    </subcellularLocation>
</comment>
<dbReference type="GO" id="GO:0003700">
    <property type="term" value="F:DNA-binding transcription factor activity"/>
    <property type="evidence" value="ECO:0007669"/>
    <property type="project" value="InterPro"/>
</dbReference>
<dbReference type="Gene3D" id="1.10.10.60">
    <property type="entry name" value="Homeodomain-like"/>
    <property type="match status" value="1"/>
</dbReference>
<keyword evidence="3" id="KW-0804">Transcription</keyword>
<dbReference type="InterPro" id="IPR001005">
    <property type="entry name" value="SANT/Myb"/>
</dbReference>
<sequence length="165" mass="18731">MPTSTTTPYKKEQPLPLSLPISSHHPSKYLILYCHSKIKTHTCLGLVSFLSLQEVNQLMASSSMQSSSSWSAKDNKAFERALAVYDKDTPDRWYNIARAVGGKTPEDVKRHYERLVHDVRHIESGQVPYPNYKKSGGREKPDAPFHSLIGIRNKEIQNLTIIQLL</sequence>
<evidence type="ECO:0000313" key="8">
    <source>
        <dbReference type="Proteomes" id="UP000289738"/>
    </source>
</evidence>
<evidence type="ECO:0000313" key="7">
    <source>
        <dbReference type="EMBL" id="RYR73460.1"/>
    </source>
</evidence>
<dbReference type="InterPro" id="IPR009057">
    <property type="entry name" value="Homeodomain-like_sf"/>
</dbReference>
<feature type="domain" description="SANT" evidence="6">
    <location>
        <begin position="65"/>
        <end position="120"/>
    </location>
</feature>
<dbReference type="InterPro" id="IPR017884">
    <property type="entry name" value="SANT_dom"/>
</dbReference>